<dbReference type="SMART" id="SM00387">
    <property type="entry name" value="HATPase_c"/>
    <property type="match status" value="1"/>
</dbReference>
<accession>A0ABU1WTK7</accession>
<evidence type="ECO:0000256" key="5">
    <source>
        <dbReference type="ARBA" id="ARBA00022679"/>
    </source>
</evidence>
<dbReference type="EMBL" id="JAVDWU010000012">
    <property type="protein sequence ID" value="MDR7152640.1"/>
    <property type="molecule type" value="Genomic_DNA"/>
</dbReference>
<keyword evidence="8 12" id="KW-1133">Transmembrane helix</keyword>
<feature type="transmembrane region" description="Helical" evidence="12">
    <location>
        <begin position="213"/>
        <end position="232"/>
    </location>
</feature>
<dbReference type="InterPro" id="IPR003594">
    <property type="entry name" value="HATPase_dom"/>
</dbReference>
<evidence type="ECO:0000256" key="2">
    <source>
        <dbReference type="ARBA" id="ARBA00004370"/>
    </source>
</evidence>
<keyword evidence="6 12" id="KW-0812">Transmembrane</keyword>
<dbReference type="EC" id="2.7.13.3" evidence="3"/>
<dbReference type="SUPFAM" id="SSF55874">
    <property type="entry name" value="ATPase domain of HSP90 chaperone/DNA topoisomerase II/histidine kinase"/>
    <property type="match status" value="1"/>
</dbReference>
<keyword evidence="4" id="KW-0597">Phosphoprotein</keyword>
<sequence>MPLRIVPDDPPTPPGAVGHEGPARPAISRLLPRISLQGRLWWAASGLIVIGLTVAALGINGLFRSYVEVDLAQRMQRHLDDLIGAASASVEPLPAAAGAPSEPAAAIRLRREPADPLFRQPASGLYWLIFLPDGEVMKSRSWWDQEPGFEPPAVDELGVGQLARMTHTGPRGEPLAIWMRRVQLPGLDGDVVFAAGADASHLAQASSSFARSLALSLLLLAAVLILAVTLQVKLGLTPLAQLRSALGELRAGQRQRLEGHFPAEVQPLVDDLNRLLSDNQALVTRAQAQAGNLAHALKTPLSVLNNLSQQADTRHKEVLQAEVAQMQRQIDLHLMRARAGASAHGGRSRAALDALMPPLVSTLGTLHKGLVLTQRDSPPLVVRMDAHDLQEVVGNLLDNACRWANARVALAWEKEGIHALLQVDDDGPGIAPDARQAAMQRGKRLDESRPGSGLGLSIVVELLDLYGGSLRLATSPWGGLRAEVRVPMVHD</sequence>
<name>A0ABU1WTK7_9BURK</name>
<evidence type="ECO:0000259" key="13">
    <source>
        <dbReference type="PROSITE" id="PS50109"/>
    </source>
</evidence>
<dbReference type="Gene3D" id="1.10.287.130">
    <property type="match status" value="1"/>
</dbReference>
<dbReference type="RefSeq" id="WP_310321567.1">
    <property type="nucleotide sequence ID" value="NZ_JAVDWU010000012.1"/>
</dbReference>
<keyword evidence="16" id="KW-1185">Reference proteome</keyword>
<dbReference type="InterPro" id="IPR003660">
    <property type="entry name" value="HAMP_dom"/>
</dbReference>
<evidence type="ECO:0000256" key="8">
    <source>
        <dbReference type="ARBA" id="ARBA00022989"/>
    </source>
</evidence>
<feature type="domain" description="HAMP" evidence="14">
    <location>
        <begin position="233"/>
        <end position="284"/>
    </location>
</feature>
<dbReference type="Gene3D" id="3.30.565.10">
    <property type="entry name" value="Histidine kinase-like ATPase, C-terminal domain"/>
    <property type="match status" value="1"/>
</dbReference>
<dbReference type="InterPro" id="IPR036890">
    <property type="entry name" value="HATPase_C_sf"/>
</dbReference>
<evidence type="ECO:0000256" key="9">
    <source>
        <dbReference type="ARBA" id="ARBA00023012"/>
    </source>
</evidence>
<keyword evidence="5" id="KW-0808">Transferase</keyword>
<dbReference type="GO" id="GO:0016301">
    <property type="term" value="F:kinase activity"/>
    <property type="evidence" value="ECO:0007669"/>
    <property type="project" value="UniProtKB-KW"/>
</dbReference>
<gene>
    <name evidence="15" type="ORF">J2W49_004618</name>
</gene>
<feature type="transmembrane region" description="Helical" evidence="12">
    <location>
        <begin position="40"/>
        <end position="67"/>
    </location>
</feature>
<comment type="caution">
    <text evidence="15">The sequence shown here is derived from an EMBL/GenBank/DDBJ whole genome shotgun (WGS) entry which is preliminary data.</text>
</comment>
<dbReference type="PROSITE" id="PS50885">
    <property type="entry name" value="HAMP"/>
    <property type="match status" value="1"/>
</dbReference>
<evidence type="ECO:0000256" key="6">
    <source>
        <dbReference type="ARBA" id="ARBA00022692"/>
    </source>
</evidence>
<comment type="catalytic activity">
    <reaction evidence="1">
        <text>ATP + protein L-histidine = ADP + protein N-phospho-L-histidine.</text>
        <dbReference type="EC" id="2.7.13.3"/>
    </reaction>
</comment>
<dbReference type="PRINTS" id="PR00344">
    <property type="entry name" value="BCTRLSENSOR"/>
</dbReference>
<evidence type="ECO:0000256" key="12">
    <source>
        <dbReference type="SAM" id="Phobius"/>
    </source>
</evidence>
<evidence type="ECO:0000259" key="14">
    <source>
        <dbReference type="PROSITE" id="PS50885"/>
    </source>
</evidence>
<evidence type="ECO:0000256" key="10">
    <source>
        <dbReference type="ARBA" id="ARBA00023136"/>
    </source>
</evidence>
<organism evidence="15 16">
    <name type="scientific">Hydrogenophaga palleronii</name>
    <dbReference type="NCBI Taxonomy" id="65655"/>
    <lineage>
        <taxon>Bacteria</taxon>
        <taxon>Pseudomonadati</taxon>
        <taxon>Pseudomonadota</taxon>
        <taxon>Betaproteobacteria</taxon>
        <taxon>Burkholderiales</taxon>
        <taxon>Comamonadaceae</taxon>
        <taxon>Hydrogenophaga</taxon>
    </lineage>
</organism>
<evidence type="ECO:0000313" key="15">
    <source>
        <dbReference type="EMBL" id="MDR7152640.1"/>
    </source>
</evidence>
<dbReference type="InterPro" id="IPR005467">
    <property type="entry name" value="His_kinase_dom"/>
</dbReference>
<evidence type="ECO:0000256" key="11">
    <source>
        <dbReference type="SAM" id="MobiDB-lite"/>
    </source>
</evidence>
<protein>
    <recommendedName>
        <fullName evidence="3">histidine kinase</fullName>
        <ecNumber evidence="3">2.7.13.3</ecNumber>
    </recommendedName>
</protein>
<dbReference type="Proteomes" id="UP001265700">
    <property type="component" value="Unassembled WGS sequence"/>
</dbReference>
<dbReference type="PANTHER" id="PTHR45436">
    <property type="entry name" value="SENSOR HISTIDINE KINASE YKOH"/>
    <property type="match status" value="1"/>
</dbReference>
<dbReference type="PANTHER" id="PTHR45436:SF5">
    <property type="entry name" value="SENSOR HISTIDINE KINASE TRCS"/>
    <property type="match status" value="1"/>
</dbReference>
<keyword evidence="7 15" id="KW-0418">Kinase</keyword>
<feature type="region of interest" description="Disordered" evidence="11">
    <location>
        <begin position="1"/>
        <end position="22"/>
    </location>
</feature>
<comment type="subcellular location">
    <subcellularLocation>
        <location evidence="2">Membrane</location>
    </subcellularLocation>
</comment>
<keyword evidence="9" id="KW-0902">Two-component regulatory system</keyword>
<evidence type="ECO:0000313" key="16">
    <source>
        <dbReference type="Proteomes" id="UP001265700"/>
    </source>
</evidence>
<proteinExistence type="predicted"/>
<dbReference type="InterPro" id="IPR050428">
    <property type="entry name" value="TCS_sensor_his_kinase"/>
</dbReference>
<feature type="domain" description="Histidine kinase" evidence="13">
    <location>
        <begin position="292"/>
        <end position="490"/>
    </location>
</feature>
<dbReference type="PROSITE" id="PS50109">
    <property type="entry name" value="HIS_KIN"/>
    <property type="match status" value="1"/>
</dbReference>
<evidence type="ECO:0000256" key="4">
    <source>
        <dbReference type="ARBA" id="ARBA00022553"/>
    </source>
</evidence>
<evidence type="ECO:0000256" key="1">
    <source>
        <dbReference type="ARBA" id="ARBA00000085"/>
    </source>
</evidence>
<reference evidence="15 16" key="1">
    <citation type="submission" date="2023-07" db="EMBL/GenBank/DDBJ databases">
        <title>Sorghum-associated microbial communities from plants grown in Nebraska, USA.</title>
        <authorList>
            <person name="Schachtman D."/>
        </authorList>
    </citation>
    <scope>NUCLEOTIDE SEQUENCE [LARGE SCALE GENOMIC DNA]</scope>
    <source>
        <strain evidence="15 16">4249</strain>
    </source>
</reference>
<dbReference type="Pfam" id="PF02518">
    <property type="entry name" value="HATPase_c"/>
    <property type="match status" value="1"/>
</dbReference>
<evidence type="ECO:0000256" key="3">
    <source>
        <dbReference type="ARBA" id="ARBA00012438"/>
    </source>
</evidence>
<evidence type="ECO:0000256" key="7">
    <source>
        <dbReference type="ARBA" id="ARBA00022777"/>
    </source>
</evidence>
<keyword evidence="10 12" id="KW-0472">Membrane</keyword>
<dbReference type="InterPro" id="IPR004358">
    <property type="entry name" value="Sig_transdc_His_kin-like_C"/>
</dbReference>